<evidence type="ECO:0000256" key="8">
    <source>
        <dbReference type="ARBA" id="ARBA00023224"/>
    </source>
</evidence>
<dbReference type="PRINTS" id="PR00237">
    <property type="entry name" value="GPCRRHODOPSN"/>
</dbReference>
<dbReference type="GO" id="GO:0008188">
    <property type="term" value="F:neuropeptide receptor activity"/>
    <property type="evidence" value="ECO:0007669"/>
    <property type="project" value="TreeGrafter"/>
</dbReference>
<evidence type="ECO:0000256" key="6">
    <source>
        <dbReference type="ARBA" id="ARBA00023136"/>
    </source>
</evidence>
<evidence type="ECO:0000256" key="5">
    <source>
        <dbReference type="ARBA" id="ARBA00023040"/>
    </source>
</evidence>
<dbReference type="InterPro" id="IPR017452">
    <property type="entry name" value="GPCR_Rhodpsn_7TM"/>
</dbReference>
<comment type="subcellular location">
    <subcellularLocation>
        <location evidence="1">Membrane</location>
        <topology evidence="1">Multi-pass membrane protein</topology>
    </subcellularLocation>
</comment>
<comment type="similarity">
    <text evidence="2">Belongs to the G-protein coupled receptor 1 family.</text>
</comment>
<dbReference type="Gene3D" id="1.20.1070.10">
    <property type="entry name" value="Rhodopsin 7-helix transmembrane proteins"/>
    <property type="match status" value="3"/>
</dbReference>
<dbReference type="AlphaFoldDB" id="A0A9Q0MQN6"/>
<keyword evidence="7 11" id="KW-0675">Receptor</keyword>
<dbReference type="InterPro" id="IPR000276">
    <property type="entry name" value="GPCR_Rhodpsn"/>
</dbReference>
<keyword evidence="4 9" id="KW-1133">Transmembrane helix</keyword>
<dbReference type="SUPFAM" id="SSF81321">
    <property type="entry name" value="Family A G protein-coupled receptor-like"/>
    <property type="match status" value="1"/>
</dbReference>
<dbReference type="OrthoDB" id="5962705at2759"/>
<dbReference type="PANTHER" id="PTHR24243">
    <property type="entry name" value="G-PROTEIN COUPLED RECEPTOR"/>
    <property type="match status" value="1"/>
</dbReference>
<evidence type="ECO:0000256" key="3">
    <source>
        <dbReference type="ARBA" id="ARBA00022692"/>
    </source>
</evidence>
<evidence type="ECO:0000313" key="12">
    <source>
        <dbReference type="Proteomes" id="UP001151699"/>
    </source>
</evidence>
<feature type="transmembrane region" description="Helical" evidence="9">
    <location>
        <begin position="112"/>
        <end position="134"/>
    </location>
</feature>
<accession>A0A9Q0MQN6</accession>
<gene>
    <name evidence="11" type="primary">CapaR</name>
    <name evidence="11" type="ORF">Bhyg_14000</name>
</gene>
<organism evidence="11 12">
    <name type="scientific">Pseudolycoriella hygida</name>
    <dbReference type="NCBI Taxonomy" id="35572"/>
    <lineage>
        <taxon>Eukaryota</taxon>
        <taxon>Metazoa</taxon>
        <taxon>Ecdysozoa</taxon>
        <taxon>Arthropoda</taxon>
        <taxon>Hexapoda</taxon>
        <taxon>Insecta</taxon>
        <taxon>Pterygota</taxon>
        <taxon>Neoptera</taxon>
        <taxon>Endopterygota</taxon>
        <taxon>Diptera</taxon>
        <taxon>Nematocera</taxon>
        <taxon>Sciaroidea</taxon>
        <taxon>Sciaridae</taxon>
        <taxon>Pseudolycoriella</taxon>
    </lineage>
</organism>
<dbReference type="Pfam" id="PF00001">
    <property type="entry name" value="7tm_1"/>
    <property type="match status" value="1"/>
</dbReference>
<evidence type="ECO:0000256" key="9">
    <source>
        <dbReference type="SAM" id="Phobius"/>
    </source>
</evidence>
<feature type="transmembrane region" description="Helical" evidence="9">
    <location>
        <begin position="193"/>
        <end position="212"/>
    </location>
</feature>
<evidence type="ECO:0000256" key="4">
    <source>
        <dbReference type="ARBA" id="ARBA00022989"/>
    </source>
</evidence>
<evidence type="ECO:0000256" key="7">
    <source>
        <dbReference type="ARBA" id="ARBA00023170"/>
    </source>
</evidence>
<reference evidence="11" key="1">
    <citation type="submission" date="2022-07" db="EMBL/GenBank/DDBJ databases">
        <authorList>
            <person name="Trinca V."/>
            <person name="Uliana J.V.C."/>
            <person name="Torres T.T."/>
            <person name="Ward R.J."/>
            <person name="Monesi N."/>
        </authorList>
    </citation>
    <scope>NUCLEOTIDE SEQUENCE</scope>
    <source>
        <strain evidence="11">HSMRA1968</strain>
        <tissue evidence="11">Whole embryos</tissue>
    </source>
</reference>
<keyword evidence="3 9" id="KW-0812">Transmembrane</keyword>
<keyword evidence="5" id="KW-0297">G-protein coupled receptor</keyword>
<dbReference type="Proteomes" id="UP001151699">
    <property type="component" value="Chromosome C"/>
</dbReference>
<feature type="transmembrane region" description="Helical" evidence="9">
    <location>
        <begin position="71"/>
        <end position="100"/>
    </location>
</feature>
<proteinExistence type="inferred from homology"/>
<dbReference type="PANTHER" id="PTHR24243:SF107">
    <property type="entry name" value="NEUROPEPTIDES CAPA RECEPTOR"/>
    <property type="match status" value="1"/>
</dbReference>
<keyword evidence="11" id="KW-0527">Neuropeptide</keyword>
<evidence type="ECO:0000256" key="1">
    <source>
        <dbReference type="ARBA" id="ARBA00004141"/>
    </source>
</evidence>
<dbReference type="PROSITE" id="PS50262">
    <property type="entry name" value="G_PROTEIN_RECEP_F1_2"/>
    <property type="match status" value="1"/>
</dbReference>
<evidence type="ECO:0000256" key="2">
    <source>
        <dbReference type="ARBA" id="ARBA00010663"/>
    </source>
</evidence>
<keyword evidence="12" id="KW-1185">Reference proteome</keyword>
<comment type="caution">
    <text evidence="11">The sequence shown here is derived from an EMBL/GenBank/DDBJ whole genome shotgun (WGS) entry which is preliminary data.</text>
</comment>
<dbReference type="EMBL" id="WJQU01000004">
    <property type="protein sequence ID" value="KAJ6635415.1"/>
    <property type="molecule type" value="Genomic_DNA"/>
</dbReference>
<protein>
    <submittedName>
        <fullName evidence="11">Neuropeptides capa receptor</fullName>
    </submittedName>
</protein>
<feature type="domain" description="G-protein coupled receptors family 1 profile" evidence="10">
    <location>
        <begin position="91"/>
        <end position="135"/>
    </location>
</feature>
<sequence>MLEAAMTQSDLLSNFTSTTVDVITLIYKYVNQTTETPMEFHPCDIDERNTNFNCSAEEYLRFHRGPQTLPLFIVLPVTILYVGVFLAGVVGNVIVCVVIIRHSSMHTATNYYLFSLAVSDLIYLMFAICHPLHLYAMSGFKRAVRIIAALWVISFLSAVPFGVYSNIDYIYYPPGVQQGSQHSESKQSQARKAIIRMLAAVVITFFVSWAPFHAQRLITINPILYNVMSHRYRVAFKETLCGKRRGFHKSNGFSREAQSSVRESMISSTGGYDHHLIRMRSSRQSRIKDRDGKINSTWTKTSLLKDNIEEETSPTREVPINDVVVVIRNAGNGQPKCYTSTQNQLPGNSIDTQMSKDETCI</sequence>
<dbReference type="SMART" id="SM01381">
    <property type="entry name" value="7TM_GPCR_Srsx"/>
    <property type="match status" value="1"/>
</dbReference>
<name>A0A9Q0MQN6_9DIPT</name>
<dbReference type="GO" id="GO:0005886">
    <property type="term" value="C:plasma membrane"/>
    <property type="evidence" value="ECO:0007669"/>
    <property type="project" value="TreeGrafter"/>
</dbReference>
<evidence type="ECO:0000259" key="10">
    <source>
        <dbReference type="PROSITE" id="PS50262"/>
    </source>
</evidence>
<keyword evidence="6 9" id="KW-0472">Membrane</keyword>
<evidence type="ECO:0000313" key="11">
    <source>
        <dbReference type="EMBL" id="KAJ6635415.1"/>
    </source>
</evidence>
<keyword evidence="8" id="KW-0807">Transducer</keyword>
<feature type="transmembrane region" description="Helical" evidence="9">
    <location>
        <begin position="146"/>
        <end position="172"/>
    </location>
</feature>